<keyword evidence="1" id="KW-0812">Transmembrane</keyword>
<reference evidence="2 3" key="1">
    <citation type="submission" date="2018-11" db="EMBL/GenBank/DDBJ databases">
        <title>Species Designations Belie Phenotypic and Genotypic Heterogeneity in Oral Streptococci.</title>
        <authorList>
            <person name="Velsko I."/>
        </authorList>
    </citation>
    <scope>NUCLEOTIDE SEQUENCE [LARGE SCALE GENOMIC DNA]</scope>
    <source>
        <strain evidence="2 3">BCC15</strain>
    </source>
</reference>
<evidence type="ECO:0000313" key="2">
    <source>
        <dbReference type="EMBL" id="RSI59562.1"/>
    </source>
</evidence>
<evidence type="ECO:0000256" key="1">
    <source>
        <dbReference type="SAM" id="Phobius"/>
    </source>
</evidence>
<keyword evidence="1" id="KW-1133">Transmembrane helix</keyword>
<dbReference type="EMBL" id="RJNH01000013">
    <property type="protein sequence ID" value="RSI59562.1"/>
    <property type="molecule type" value="Genomic_DNA"/>
</dbReference>
<keyword evidence="1" id="KW-0472">Membrane</keyword>
<feature type="transmembrane region" description="Helical" evidence="1">
    <location>
        <begin position="31"/>
        <end position="54"/>
    </location>
</feature>
<evidence type="ECO:0000313" key="3">
    <source>
        <dbReference type="Proteomes" id="UP000278653"/>
    </source>
</evidence>
<organism evidence="2 3">
    <name type="scientific">Streptococcus mitis</name>
    <dbReference type="NCBI Taxonomy" id="28037"/>
    <lineage>
        <taxon>Bacteria</taxon>
        <taxon>Bacillati</taxon>
        <taxon>Bacillota</taxon>
        <taxon>Bacilli</taxon>
        <taxon>Lactobacillales</taxon>
        <taxon>Streptococcaceae</taxon>
        <taxon>Streptococcus</taxon>
        <taxon>Streptococcus mitis group</taxon>
    </lineage>
</organism>
<protein>
    <submittedName>
        <fullName evidence="2">Uncharacterized protein</fullName>
    </submittedName>
</protein>
<feature type="transmembrane region" description="Helical" evidence="1">
    <location>
        <begin position="74"/>
        <end position="107"/>
    </location>
</feature>
<proteinExistence type="predicted"/>
<accession>A0A428B8F3</accession>
<dbReference type="RefSeq" id="WP_125448013.1">
    <property type="nucleotide sequence ID" value="NZ_RJNH01000013.1"/>
</dbReference>
<sequence length="139" mass="16199">MTILYYYLFIKKDILKSIRENILYSKSVWKVLVNIIYGAISFIAIPLSYSWFLVYLNNWIAMSLVSSGLIENKVITFMLVCFFTISLIDIVGLLLILVLGTVTLAFFMIMARYFGELFDRESQIKNIKMVKKINKLLDK</sequence>
<dbReference type="Proteomes" id="UP000278653">
    <property type="component" value="Unassembled WGS sequence"/>
</dbReference>
<gene>
    <name evidence="2" type="ORF">D8865_08815</name>
</gene>
<name>A0A428B8F3_STRMT</name>
<comment type="caution">
    <text evidence="2">The sequence shown here is derived from an EMBL/GenBank/DDBJ whole genome shotgun (WGS) entry which is preliminary data.</text>
</comment>
<dbReference type="AlphaFoldDB" id="A0A428B8F3"/>